<dbReference type="SUPFAM" id="SSF52540">
    <property type="entry name" value="P-loop containing nucleoside triphosphate hydrolases"/>
    <property type="match status" value="1"/>
</dbReference>
<reference evidence="3 4" key="1">
    <citation type="submission" date="2020-08" db="EMBL/GenBank/DDBJ databases">
        <title>Sequencing the genomes of 1000 actinobacteria strains.</title>
        <authorList>
            <person name="Klenk H.-P."/>
        </authorList>
    </citation>
    <scope>NUCLEOTIDE SEQUENCE [LARGE SCALE GENOMIC DNA]</scope>
    <source>
        <strain evidence="3 4">DSM 45486</strain>
    </source>
</reference>
<sequence length="748" mass="80049">MSVTTTMVGTPDPDERPEMSAATGNVYPLRPTDSTTAHTTEESPGADVERAPEVLDAELVEDDAPAGERPVTLVDQPGSASDGDWVARLRETERLPIVPGYLRTVSEAKQTAGWVARHYAHATGYHAVRAPLYLLKLAARSPQGAVLLLAATGRWVSDAEGRPLRREMAVRGEAEKYLKLVHERDARVRLRTILLLVGSTLGVLLFMVLPEVTPGWVTWVCGMVALGILGKLGTPADKPVAGRAVIGAQAAKLTSDVVVRALTSLGIAGINGPVAKHGQQAIGFTAPITRDGPGWRADVELPGGVTATEVVERREKLASGLGRPLGCVWPEHNANGHPGQLVLWVGDRDMSKAKQPTWPLAKGAAIDLFKPQPFGTDVRGRWVEIVLMFVSGVIGAIPRMGKTFTLRELLIIAGLDPRSELHTYDLKGTGDLSPLALVSHRYRAGDDPEDIAYALADLRALREEMRRRTKVIRELPKDLCPENKVTSALASKQSLRLHPIVIGADECQVWFEHPDHGAEFEEICTDLVKRGPATGIVLLLATQRPDSKSIPTQISDNAVFRFCLKVTGQTANDMVLGTSSYKNGERATQFSFSDKGIGLLKGVTDETTTVKGVYIDGPAAETIAGRARALRTAAGLLTGYAAGLDTTVDDNDTASTLLADVLTAMGAADKMWSESIVDGLADLRPAIYGPWAEQDGKGKAMQLSAALKPYGVGTGQVWGTDPATGKGANRRGVERAHITAAITERDGK</sequence>
<dbReference type="InterPro" id="IPR027417">
    <property type="entry name" value="P-loop_NTPase"/>
</dbReference>
<dbReference type="PANTHER" id="PTHR22683">
    <property type="entry name" value="SPORULATION PROTEIN RELATED"/>
    <property type="match status" value="1"/>
</dbReference>
<protein>
    <submittedName>
        <fullName evidence="3">S-DNA-T family DNA segregation ATPase FtsK/SpoIIIE</fullName>
    </submittedName>
</protein>
<dbReference type="Gene3D" id="3.40.50.300">
    <property type="entry name" value="P-loop containing nucleotide triphosphate hydrolases"/>
    <property type="match status" value="1"/>
</dbReference>
<organism evidence="3 4">
    <name type="scientific">Saccharothrix ecbatanensis</name>
    <dbReference type="NCBI Taxonomy" id="1105145"/>
    <lineage>
        <taxon>Bacteria</taxon>
        <taxon>Bacillati</taxon>
        <taxon>Actinomycetota</taxon>
        <taxon>Actinomycetes</taxon>
        <taxon>Pseudonocardiales</taxon>
        <taxon>Pseudonocardiaceae</taxon>
        <taxon>Saccharothrix</taxon>
    </lineage>
</organism>
<dbReference type="AlphaFoldDB" id="A0A7W9M4E9"/>
<dbReference type="InterPro" id="IPR050206">
    <property type="entry name" value="FtsK/SpoIIIE/SftA"/>
</dbReference>
<feature type="region of interest" description="Disordered" evidence="1">
    <location>
        <begin position="64"/>
        <end position="83"/>
    </location>
</feature>
<dbReference type="RefSeq" id="WP_184927022.1">
    <property type="nucleotide sequence ID" value="NZ_JACHMO010000001.1"/>
</dbReference>
<name>A0A7W9M4E9_9PSEU</name>
<feature type="transmembrane region" description="Helical" evidence="2">
    <location>
        <begin position="192"/>
        <end position="210"/>
    </location>
</feature>
<feature type="region of interest" description="Disordered" evidence="1">
    <location>
        <begin position="1"/>
        <end position="50"/>
    </location>
</feature>
<accession>A0A7W9M4E9</accession>
<gene>
    <name evidence="3" type="ORF">F4560_006809</name>
</gene>
<dbReference type="PANTHER" id="PTHR22683:SF41">
    <property type="entry name" value="DNA TRANSLOCASE FTSK"/>
    <property type="match status" value="1"/>
</dbReference>
<evidence type="ECO:0000313" key="4">
    <source>
        <dbReference type="Proteomes" id="UP000552097"/>
    </source>
</evidence>
<keyword evidence="2" id="KW-1133">Transmembrane helix</keyword>
<evidence type="ECO:0000256" key="1">
    <source>
        <dbReference type="SAM" id="MobiDB-lite"/>
    </source>
</evidence>
<proteinExistence type="predicted"/>
<keyword evidence="2" id="KW-0812">Transmembrane</keyword>
<evidence type="ECO:0000313" key="3">
    <source>
        <dbReference type="EMBL" id="MBB5807041.1"/>
    </source>
</evidence>
<keyword evidence="2" id="KW-0472">Membrane</keyword>
<dbReference type="Proteomes" id="UP000552097">
    <property type="component" value="Unassembled WGS sequence"/>
</dbReference>
<evidence type="ECO:0000256" key="2">
    <source>
        <dbReference type="SAM" id="Phobius"/>
    </source>
</evidence>
<comment type="caution">
    <text evidence="3">The sequence shown here is derived from an EMBL/GenBank/DDBJ whole genome shotgun (WGS) entry which is preliminary data.</text>
</comment>
<dbReference type="EMBL" id="JACHMO010000001">
    <property type="protein sequence ID" value="MBB5807041.1"/>
    <property type="molecule type" value="Genomic_DNA"/>
</dbReference>
<keyword evidence="4" id="KW-1185">Reference proteome</keyword>